<dbReference type="STRING" id="92487.SAMN02745130_02191"/>
<sequence>MDNQILTVVHAGFEVSGTAAYLAERGVPVQQIAEQALTQARQAALERIRQQHAQALQQLSGDATGEERDTWPVQLQAALAYTAGTASDSQHAMIAAMLVKDETPPIWAAKVLAKNAARQQLIGVAQGIKRRAEKAIEVAADSTAIDTALALAKEEAMAAMRQFTQ</sequence>
<dbReference type="AlphaFoldDB" id="A0A1T4WW28"/>
<gene>
    <name evidence="1" type="ORF">SAMN02745130_02191</name>
</gene>
<evidence type="ECO:0000313" key="1">
    <source>
        <dbReference type="EMBL" id="SKA81337.1"/>
    </source>
</evidence>
<evidence type="ECO:0000313" key="2">
    <source>
        <dbReference type="Proteomes" id="UP000190460"/>
    </source>
</evidence>
<dbReference type="RefSeq" id="WP_078922679.1">
    <property type="nucleotide sequence ID" value="NZ_FUYB01000009.1"/>
</dbReference>
<reference evidence="1 2" key="1">
    <citation type="submission" date="2017-02" db="EMBL/GenBank/DDBJ databases">
        <authorList>
            <person name="Peterson S.W."/>
        </authorList>
    </citation>
    <scope>NUCLEOTIDE SEQUENCE [LARGE SCALE GENOMIC DNA]</scope>
    <source>
        <strain evidence="1 2">ATCC 49788</strain>
    </source>
</reference>
<name>A0A1T4WW28_9GAMM</name>
<keyword evidence="2" id="KW-1185">Reference proteome</keyword>
<dbReference type="Proteomes" id="UP000190460">
    <property type="component" value="Unassembled WGS sequence"/>
</dbReference>
<accession>A0A1T4WW28</accession>
<dbReference type="EMBL" id="FUYB01000009">
    <property type="protein sequence ID" value="SKA81337.1"/>
    <property type="molecule type" value="Genomic_DNA"/>
</dbReference>
<protein>
    <submittedName>
        <fullName evidence="1">Uncharacterized protein</fullName>
    </submittedName>
</protein>
<organism evidence="1 2">
    <name type="scientific">Thiothrix eikelboomii</name>
    <dbReference type="NCBI Taxonomy" id="92487"/>
    <lineage>
        <taxon>Bacteria</taxon>
        <taxon>Pseudomonadati</taxon>
        <taxon>Pseudomonadota</taxon>
        <taxon>Gammaproteobacteria</taxon>
        <taxon>Thiotrichales</taxon>
        <taxon>Thiotrichaceae</taxon>
        <taxon>Thiothrix</taxon>
    </lineage>
</organism>
<proteinExistence type="predicted"/>